<dbReference type="SMART" id="SM00648">
    <property type="entry name" value="SWAP"/>
    <property type="match status" value="2"/>
</dbReference>
<dbReference type="InterPro" id="IPR000626">
    <property type="entry name" value="Ubiquitin-like_dom"/>
</dbReference>
<dbReference type="InterPro" id="IPR029071">
    <property type="entry name" value="Ubiquitin-like_domsf"/>
</dbReference>
<feature type="domain" description="SURP motif" evidence="9">
    <location>
        <begin position="41"/>
        <end position="83"/>
    </location>
</feature>
<dbReference type="Gene3D" id="3.10.20.90">
    <property type="entry name" value="Phosphatidylinositol 3-kinase Catalytic Subunit, Chain A, domain 1"/>
    <property type="match status" value="1"/>
</dbReference>
<dbReference type="InterPro" id="IPR000061">
    <property type="entry name" value="Surp"/>
</dbReference>
<dbReference type="InterPro" id="IPR035967">
    <property type="entry name" value="SWAP/Surp_sf"/>
</dbReference>
<evidence type="ECO:0000313" key="10">
    <source>
        <dbReference type="EMBL" id="CAJ0604653.1"/>
    </source>
</evidence>
<dbReference type="FunFam" id="1.10.10.790:FF:000002">
    <property type="entry name" value="Splicing factor 3A subunit 1"/>
    <property type="match status" value="1"/>
</dbReference>
<feature type="compositionally biased region" description="Pro residues" evidence="7">
    <location>
        <begin position="332"/>
        <end position="354"/>
    </location>
</feature>
<feature type="region of interest" description="Disordered" evidence="7">
    <location>
        <begin position="1"/>
        <end position="24"/>
    </location>
</feature>
<dbReference type="SUPFAM" id="SSF109905">
    <property type="entry name" value="Surp module (SWAP domain)"/>
    <property type="match status" value="2"/>
</dbReference>
<dbReference type="GO" id="GO:0000381">
    <property type="term" value="P:regulation of alternative mRNA splicing, via spliceosome"/>
    <property type="evidence" value="ECO:0007669"/>
    <property type="project" value="TreeGrafter"/>
</dbReference>
<keyword evidence="3" id="KW-0747">Spliceosome</keyword>
<dbReference type="Gene3D" id="1.10.10.790">
    <property type="entry name" value="Surp module"/>
    <property type="match status" value="2"/>
</dbReference>
<evidence type="ECO:0000256" key="7">
    <source>
        <dbReference type="SAM" id="MobiDB-lite"/>
    </source>
</evidence>
<accession>A0AA36MBV3</accession>
<name>A0AA36MBV3_CYLNA</name>
<dbReference type="GO" id="GO:0045292">
    <property type="term" value="P:mRNA cis splicing, via spliceosome"/>
    <property type="evidence" value="ECO:0007669"/>
    <property type="project" value="InterPro"/>
</dbReference>
<dbReference type="CDD" id="cd01800">
    <property type="entry name" value="Ubl_SF3a120"/>
    <property type="match status" value="1"/>
</dbReference>
<evidence type="ECO:0000256" key="1">
    <source>
        <dbReference type="ARBA" id="ARBA00004123"/>
    </source>
</evidence>
<gene>
    <name evidence="10" type="ORF">CYNAS_LOCUS16636</name>
</gene>
<comment type="caution">
    <text evidence="10">The sequence shown here is derived from an EMBL/GenBank/DDBJ whole genome shotgun (WGS) entry which is preliminary data.</text>
</comment>
<feature type="domain" description="SURP motif" evidence="9">
    <location>
        <begin position="144"/>
        <end position="186"/>
    </location>
</feature>
<dbReference type="Pfam" id="PF00240">
    <property type="entry name" value="ubiquitin"/>
    <property type="match status" value="1"/>
</dbReference>
<reference evidence="10" key="1">
    <citation type="submission" date="2023-07" db="EMBL/GenBank/DDBJ databases">
        <authorList>
            <consortium name="CYATHOMIX"/>
        </authorList>
    </citation>
    <scope>NUCLEOTIDE SEQUENCE</scope>
    <source>
        <strain evidence="10">N/A</strain>
    </source>
</reference>
<evidence type="ECO:0000313" key="11">
    <source>
        <dbReference type="Proteomes" id="UP001176961"/>
    </source>
</evidence>
<dbReference type="GO" id="GO:0071004">
    <property type="term" value="C:U2-type prespliceosome"/>
    <property type="evidence" value="ECO:0007669"/>
    <property type="project" value="TreeGrafter"/>
</dbReference>
<evidence type="ECO:0000256" key="5">
    <source>
        <dbReference type="ARBA" id="ARBA00023187"/>
    </source>
</evidence>
<evidence type="ECO:0000256" key="4">
    <source>
        <dbReference type="ARBA" id="ARBA00022737"/>
    </source>
</evidence>
<dbReference type="PANTHER" id="PTHR15316:SF1">
    <property type="entry name" value="SPLICING FACTOR 3A SUBUNIT 1"/>
    <property type="match status" value="1"/>
</dbReference>
<evidence type="ECO:0000256" key="6">
    <source>
        <dbReference type="ARBA" id="ARBA00023242"/>
    </source>
</evidence>
<evidence type="ECO:0000256" key="2">
    <source>
        <dbReference type="ARBA" id="ARBA00022664"/>
    </source>
</evidence>
<evidence type="ECO:0008006" key="12">
    <source>
        <dbReference type="Google" id="ProtNLM"/>
    </source>
</evidence>
<feature type="compositionally biased region" description="Pro residues" evidence="7">
    <location>
        <begin position="589"/>
        <end position="602"/>
    </location>
</feature>
<keyword evidence="5" id="KW-0508">mRNA splicing</keyword>
<dbReference type="InterPro" id="IPR022030">
    <property type="entry name" value="SF3A1_dom"/>
</dbReference>
<evidence type="ECO:0000259" key="8">
    <source>
        <dbReference type="PROSITE" id="PS50053"/>
    </source>
</evidence>
<dbReference type="AlphaFoldDB" id="A0AA36MBV3"/>
<dbReference type="FunFam" id="1.10.10.790:FF:000001">
    <property type="entry name" value="Splicing factor 3a, subunit 1"/>
    <property type="match status" value="1"/>
</dbReference>
<evidence type="ECO:0000256" key="3">
    <source>
        <dbReference type="ARBA" id="ARBA00022728"/>
    </source>
</evidence>
<dbReference type="SUPFAM" id="SSF54236">
    <property type="entry name" value="Ubiquitin-like"/>
    <property type="match status" value="1"/>
</dbReference>
<feature type="compositionally biased region" description="Acidic residues" evidence="7">
    <location>
        <begin position="302"/>
        <end position="316"/>
    </location>
</feature>
<dbReference type="GO" id="GO:0005686">
    <property type="term" value="C:U2 snRNP"/>
    <property type="evidence" value="ECO:0007669"/>
    <property type="project" value="TreeGrafter"/>
</dbReference>
<evidence type="ECO:0000259" key="9">
    <source>
        <dbReference type="PROSITE" id="PS50128"/>
    </source>
</evidence>
<keyword evidence="11" id="KW-1185">Reference proteome</keyword>
<feature type="region of interest" description="Disordered" evidence="7">
    <location>
        <begin position="587"/>
        <end position="612"/>
    </location>
</feature>
<feature type="domain" description="Ubiquitin-like" evidence="8">
    <location>
        <begin position="627"/>
        <end position="707"/>
    </location>
</feature>
<dbReference type="InterPro" id="IPR045146">
    <property type="entry name" value="SF3A1"/>
</dbReference>
<dbReference type="InterPro" id="IPR019954">
    <property type="entry name" value="Ubiquitin_CS"/>
</dbReference>
<feature type="compositionally biased region" description="Low complexity" evidence="7">
    <location>
        <begin position="317"/>
        <end position="331"/>
    </location>
</feature>
<dbReference type="PANTHER" id="PTHR15316">
    <property type="entry name" value="SPLICEOSOME ASSOCIATED PROTEIN 114/SWAP SPLICING FACTOR-RELATED"/>
    <property type="match status" value="1"/>
</dbReference>
<dbReference type="SMART" id="SM00213">
    <property type="entry name" value="UBQ"/>
    <property type="match status" value="1"/>
</dbReference>
<proteinExistence type="predicted"/>
<dbReference type="PROSITE" id="PS00299">
    <property type="entry name" value="UBIQUITIN_1"/>
    <property type="match status" value="1"/>
</dbReference>
<comment type="subcellular location">
    <subcellularLocation>
        <location evidence="1">Nucleus</location>
    </subcellularLocation>
</comment>
<sequence length="710" mass="78956">MAPTAATVVSNREEDSMNNEPSLSGRTIIGLIYPPPDIRTIVDKTAAFVARNGVDFENKIREKEANNKRFNFLSATDPYNAYYKQKVRDFQEGKADTTTVAPKPHLPEAVKDAVKKAEFIPTKPPPAFEYCADPATINAYDLDLIRMTALFVARNGRQFLTQLMTREARNFQFDFLKPQHSNFTYFTKLVEQYTKVIIPPNTILEDLRNEKGNTKKLMEDVNYRVAWEKHQKSLRDKEEKEAEKERVAYASIDWHDFVVVQTVDFQPGDASNLPGLCTPKDVGARILLEARSEAQKQAGEAMEMDMDESDSEEEGEQIQNEVETAPDTAPKPAAPTPQEDAPPPPAEFSTPLPPTRQKDLIVKDYDPKKAAHAIKRPADKWLISPLTGERIPSDKLEEHVRYNTVDAQYKEDRERLLGERGNEEPVLAPGAEISKNLGRFAERRTDIFGVGAAGAEQTVIGRKLGEEAPQPTKQLIWDGSEETREAHTLAVQSQVTIDQQIHEIHRQHGFLPDASKERIGAQQVAQQQRTAAAAAAAVATAQRMTAYPSSAAGLMPLPAAFAMAQTGIPMPVPGSGMPAQATMAGYGAMPPPPTSQPEAPPPKRQRTEDELEPEAEWLKKVNGAIDLRIQLPVSAEFNMDGSIIGLQIDVSSQVSDLKQQLQDKLSMPTGKQKLIFDGFFLKDNFSLAFYNMKNQSFVILQIKERGGKNK</sequence>
<dbReference type="Pfam" id="PF12230">
    <property type="entry name" value="PRP21_like_P"/>
    <property type="match status" value="1"/>
</dbReference>
<dbReference type="GO" id="GO:0003723">
    <property type="term" value="F:RNA binding"/>
    <property type="evidence" value="ECO:0007669"/>
    <property type="project" value="InterPro"/>
</dbReference>
<keyword evidence="4" id="KW-0677">Repeat</keyword>
<dbReference type="GO" id="GO:0071013">
    <property type="term" value="C:catalytic step 2 spliceosome"/>
    <property type="evidence" value="ECO:0007669"/>
    <property type="project" value="TreeGrafter"/>
</dbReference>
<organism evidence="10 11">
    <name type="scientific">Cylicocyclus nassatus</name>
    <name type="common">Nematode worm</name>
    <dbReference type="NCBI Taxonomy" id="53992"/>
    <lineage>
        <taxon>Eukaryota</taxon>
        <taxon>Metazoa</taxon>
        <taxon>Ecdysozoa</taxon>
        <taxon>Nematoda</taxon>
        <taxon>Chromadorea</taxon>
        <taxon>Rhabditida</taxon>
        <taxon>Rhabditina</taxon>
        <taxon>Rhabditomorpha</taxon>
        <taxon>Strongyloidea</taxon>
        <taxon>Strongylidae</taxon>
        <taxon>Cylicocyclus</taxon>
    </lineage>
</organism>
<dbReference type="Pfam" id="PF01805">
    <property type="entry name" value="Surp"/>
    <property type="match status" value="2"/>
</dbReference>
<keyword evidence="2" id="KW-0507">mRNA processing</keyword>
<dbReference type="PROSITE" id="PS50128">
    <property type="entry name" value="SURP"/>
    <property type="match status" value="2"/>
</dbReference>
<feature type="region of interest" description="Disordered" evidence="7">
    <location>
        <begin position="294"/>
        <end position="357"/>
    </location>
</feature>
<dbReference type="InterPro" id="IPR035563">
    <property type="entry name" value="SF3As1_ubi"/>
</dbReference>
<dbReference type="EMBL" id="CATQJL010000316">
    <property type="protein sequence ID" value="CAJ0604653.1"/>
    <property type="molecule type" value="Genomic_DNA"/>
</dbReference>
<protein>
    <recommendedName>
        <fullName evidence="12">Splicing factor 3A subunit 1</fullName>
    </recommendedName>
</protein>
<keyword evidence="6" id="KW-0539">Nucleus</keyword>
<dbReference type="PROSITE" id="PS50053">
    <property type="entry name" value="UBIQUITIN_2"/>
    <property type="match status" value="1"/>
</dbReference>
<dbReference type="Proteomes" id="UP001176961">
    <property type="component" value="Unassembled WGS sequence"/>
</dbReference>